<accession>E8M8Q8</accession>
<keyword evidence="1" id="KW-1133">Transmembrane helix</keyword>
<feature type="chain" id="PRO_5003228026" description="GlyGly-CTERM sorting domain-containing protein" evidence="2">
    <location>
        <begin position="24"/>
        <end position="523"/>
    </location>
</feature>
<protein>
    <recommendedName>
        <fullName evidence="5">GlyGly-CTERM sorting domain-containing protein</fullName>
    </recommendedName>
</protein>
<feature type="transmembrane region" description="Helical" evidence="1">
    <location>
        <begin position="504"/>
        <end position="520"/>
    </location>
</feature>
<evidence type="ECO:0000313" key="4">
    <source>
        <dbReference type="Proteomes" id="UP000006228"/>
    </source>
</evidence>
<dbReference type="GeneID" id="95569962"/>
<dbReference type="Pfam" id="PF11949">
    <property type="entry name" value="DUF3466"/>
    <property type="match status" value="1"/>
</dbReference>
<feature type="signal peptide" evidence="2">
    <location>
        <begin position="1"/>
        <end position="23"/>
    </location>
</feature>
<organism evidence="3 4">
    <name type="scientific">Vibrio sinaloensis DSM 21326</name>
    <dbReference type="NCBI Taxonomy" id="945550"/>
    <lineage>
        <taxon>Bacteria</taxon>
        <taxon>Pseudomonadati</taxon>
        <taxon>Pseudomonadota</taxon>
        <taxon>Gammaproteobacteria</taxon>
        <taxon>Vibrionales</taxon>
        <taxon>Vibrionaceae</taxon>
        <taxon>Vibrio</taxon>
        <taxon>Vibrio oreintalis group</taxon>
    </lineage>
</organism>
<evidence type="ECO:0000256" key="2">
    <source>
        <dbReference type="SAM" id="SignalP"/>
    </source>
</evidence>
<evidence type="ECO:0000313" key="3">
    <source>
        <dbReference type="EMBL" id="EGA69603.1"/>
    </source>
</evidence>
<dbReference type="AlphaFoldDB" id="E8M8Q8"/>
<comment type="caution">
    <text evidence="3">The sequence shown here is derived from an EMBL/GenBank/DDBJ whole genome shotgun (WGS) entry which is preliminary data.</text>
</comment>
<sequence length="523" mass="56086">MSSKILKISMIAATVAASFNAGAAIYNVYAYDPVDSNSETWGSAIQQSNVDCWGTDDCAVTHDADHKIAFEEQRFQQGFEYRLEAPFLIENGFEYLEDDRDGFDSYCRRYLDYADSLCDTWASRQYSQGYAREEGGDIENSSAYVETNKVGSSTNNVVINNFNDSGEVVGSYQESLSERTRGFESSTDNAFAGGDRSQAFAQLGNLTVGSVSTKSTRYGTDYTSKATVWDGNTQHTIGWSGASETGRSMPQGSARDLANINGTDYAVGYNSDSDELPVAAVFNLSDLSDITPTLVYPGGKSDYEDNFLNSLLTSVNDQGVAIGTAKYRTGNDGSINDRLFYVRDVTNNPSASWVSGGVFFTSANAKAGAINNHDEVVGQVDREKHQETNSGKPRAKAAFIASLFGSSKAPIGGSSRYLDDLTYGSNGLASNNDYRVIDATDINDASVISGTAYYCAGGFDSAAIDASCSAGAKLVAVKLVPINGTDESNISARPQETSKVERNGAGFGIIALTLLGFIGFRRK</sequence>
<gene>
    <name evidence="3" type="ORF">VISI1226_13813</name>
</gene>
<dbReference type="RefSeq" id="WP_008078155.1">
    <property type="nucleotide sequence ID" value="NZ_AEVT01000076.1"/>
</dbReference>
<proteinExistence type="predicted"/>
<evidence type="ECO:0000256" key="1">
    <source>
        <dbReference type="SAM" id="Phobius"/>
    </source>
</evidence>
<keyword evidence="2" id="KW-0732">Signal</keyword>
<dbReference type="eggNOG" id="ENOG5032R04">
    <property type="taxonomic scope" value="Bacteria"/>
</dbReference>
<dbReference type="EMBL" id="AEVT01000076">
    <property type="protein sequence ID" value="EGA69603.1"/>
    <property type="molecule type" value="Genomic_DNA"/>
</dbReference>
<dbReference type="OrthoDB" id="6395565at2"/>
<reference evidence="3 4" key="1">
    <citation type="journal article" date="2012" name="Int. J. Syst. Evol. Microbiol.">
        <title>Vibrio caribbeanicus sp. nov., isolated from the marine sponge Scleritoderma cyanea.</title>
        <authorList>
            <person name="Hoffmann M."/>
            <person name="Monday S.R."/>
            <person name="Allard M.W."/>
            <person name="Strain E.A."/>
            <person name="Whittaker P."/>
            <person name="Naum M."/>
            <person name="McCarthy P.J."/>
            <person name="Lopez J.V."/>
            <person name="Fischer M."/>
            <person name="Brown E.W."/>
        </authorList>
    </citation>
    <scope>NUCLEOTIDE SEQUENCE [LARGE SCALE GENOMIC DNA]</scope>
    <source>
        <strain evidence="4">DSMZ 21326</strain>
    </source>
</reference>
<dbReference type="Proteomes" id="UP000006228">
    <property type="component" value="Unassembled WGS sequence"/>
</dbReference>
<keyword evidence="1" id="KW-0472">Membrane</keyword>
<dbReference type="InterPro" id="IPR022562">
    <property type="entry name" value="DUF3466"/>
</dbReference>
<evidence type="ECO:0008006" key="5">
    <source>
        <dbReference type="Google" id="ProtNLM"/>
    </source>
</evidence>
<keyword evidence="1" id="KW-0812">Transmembrane</keyword>
<name>E8M8Q8_PHOS4</name>